<proteinExistence type="predicted"/>
<protein>
    <submittedName>
        <fullName evidence="2">Uncharacterized protein</fullName>
    </submittedName>
</protein>
<feature type="region of interest" description="Disordered" evidence="1">
    <location>
        <begin position="1"/>
        <end position="54"/>
    </location>
</feature>
<keyword evidence="3" id="KW-1185">Reference proteome</keyword>
<dbReference type="Proteomes" id="UP000011991">
    <property type="component" value="Unassembled WGS sequence"/>
</dbReference>
<dbReference type="EMBL" id="ANOG01000974">
    <property type="protein sequence ID" value="EMI16268.1"/>
    <property type="molecule type" value="Genomic_DNA"/>
</dbReference>
<organism evidence="2 3">
    <name type="scientific">Rhodopirellula maiorica SM1</name>
    <dbReference type="NCBI Taxonomy" id="1265738"/>
    <lineage>
        <taxon>Bacteria</taxon>
        <taxon>Pseudomonadati</taxon>
        <taxon>Planctomycetota</taxon>
        <taxon>Planctomycetia</taxon>
        <taxon>Pirellulales</taxon>
        <taxon>Pirellulaceae</taxon>
        <taxon>Novipirellula</taxon>
    </lineage>
</organism>
<name>M5R9U6_9BACT</name>
<dbReference type="PATRIC" id="fig|1265738.3.peg.6798"/>
<feature type="compositionally biased region" description="Polar residues" evidence="1">
    <location>
        <begin position="30"/>
        <end position="39"/>
    </location>
</feature>
<gene>
    <name evidence="2" type="ORF">RMSM_06804</name>
</gene>
<accession>M5R9U6</accession>
<sequence length="54" mass="5864">MINASAESWRGFLTAERGANSRKRGVNLENDASTDSSVTRIKRGSRPPASHSAY</sequence>
<evidence type="ECO:0000256" key="1">
    <source>
        <dbReference type="SAM" id="MobiDB-lite"/>
    </source>
</evidence>
<dbReference type="AlphaFoldDB" id="M5R9U6"/>
<comment type="caution">
    <text evidence="2">The sequence shown here is derived from an EMBL/GenBank/DDBJ whole genome shotgun (WGS) entry which is preliminary data.</text>
</comment>
<reference evidence="2 3" key="1">
    <citation type="journal article" date="2013" name="Mar. Genomics">
        <title>Expression of sulfatases in Rhodopirellula baltica and the diversity of sulfatases in the genus Rhodopirellula.</title>
        <authorList>
            <person name="Wegner C.E."/>
            <person name="Richter-Heitmann T."/>
            <person name="Klindworth A."/>
            <person name="Klockow C."/>
            <person name="Richter M."/>
            <person name="Achstetter T."/>
            <person name="Glockner F.O."/>
            <person name="Harder J."/>
        </authorList>
    </citation>
    <scope>NUCLEOTIDE SEQUENCE [LARGE SCALE GENOMIC DNA]</scope>
    <source>
        <strain evidence="2 3">SM1</strain>
    </source>
</reference>
<evidence type="ECO:0000313" key="2">
    <source>
        <dbReference type="EMBL" id="EMI16268.1"/>
    </source>
</evidence>
<evidence type="ECO:0000313" key="3">
    <source>
        <dbReference type="Proteomes" id="UP000011991"/>
    </source>
</evidence>